<accession>A0AAE1USS0</accession>
<feature type="compositionally biased region" description="Basic and acidic residues" evidence="1">
    <location>
        <begin position="1"/>
        <end position="16"/>
    </location>
</feature>
<gene>
    <name evidence="2" type="ORF">RND71_037613</name>
</gene>
<organism evidence="2 3">
    <name type="scientific">Anisodus tanguticus</name>
    <dbReference type="NCBI Taxonomy" id="243964"/>
    <lineage>
        <taxon>Eukaryota</taxon>
        <taxon>Viridiplantae</taxon>
        <taxon>Streptophyta</taxon>
        <taxon>Embryophyta</taxon>
        <taxon>Tracheophyta</taxon>
        <taxon>Spermatophyta</taxon>
        <taxon>Magnoliopsida</taxon>
        <taxon>eudicotyledons</taxon>
        <taxon>Gunneridae</taxon>
        <taxon>Pentapetalae</taxon>
        <taxon>asterids</taxon>
        <taxon>lamiids</taxon>
        <taxon>Solanales</taxon>
        <taxon>Solanaceae</taxon>
        <taxon>Solanoideae</taxon>
        <taxon>Hyoscyameae</taxon>
        <taxon>Anisodus</taxon>
    </lineage>
</organism>
<protein>
    <submittedName>
        <fullName evidence="2">Uncharacterized protein</fullName>
    </submittedName>
</protein>
<dbReference type="Proteomes" id="UP001291623">
    <property type="component" value="Unassembled WGS sequence"/>
</dbReference>
<keyword evidence="3" id="KW-1185">Reference proteome</keyword>
<dbReference type="EMBL" id="JAVYJV010000021">
    <property type="protein sequence ID" value="KAK4341797.1"/>
    <property type="molecule type" value="Genomic_DNA"/>
</dbReference>
<evidence type="ECO:0000313" key="2">
    <source>
        <dbReference type="EMBL" id="KAK4341797.1"/>
    </source>
</evidence>
<evidence type="ECO:0000256" key="1">
    <source>
        <dbReference type="SAM" id="MobiDB-lite"/>
    </source>
</evidence>
<name>A0AAE1USS0_9SOLA</name>
<dbReference type="PANTHER" id="PTHR37807">
    <property type="entry name" value="OS07G0160300 PROTEIN"/>
    <property type="match status" value="1"/>
</dbReference>
<feature type="compositionally biased region" description="Basic and acidic residues" evidence="1">
    <location>
        <begin position="63"/>
        <end position="72"/>
    </location>
</feature>
<sequence length="122" mass="13691">MAKGADRGRDRPRKVPLETFGSSVGARLQPDPPNVSQTDEAVVTHVQGETVADVEPGPSIKSSDCKPSDEAKWRRRLKRRSEVDGSSLHKSSTWQEMEKLLEGYERCWDYDVGVGFCWVQNT</sequence>
<proteinExistence type="predicted"/>
<dbReference type="PANTHER" id="PTHR37807:SF3">
    <property type="entry name" value="OS07G0160300 PROTEIN"/>
    <property type="match status" value="1"/>
</dbReference>
<evidence type="ECO:0000313" key="3">
    <source>
        <dbReference type="Proteomes" id="UP001291623"/>
    </source>
</evidence>
<comment type="caution">
    <text evidence="2">The sequence shown here is derived from an EMBL/GenBank/DDBJ whole genome shotgun (WGS) entry which is preliminary data.</text>
</comment>
<feature type="region of interest" description="Disordered" evidence="1">
    <location>
        <begin position="1"/>
        <end position="89"/>
    </location>
</feature>
<reference evidence="2" key="1">
    <citation type="submission" date="2023-12" db="EMBL/GenBank/DDBJ databases">
        <title>Genome assembly of Anisodus tanguticus.</title>
        <authorList>
            <person name="Wang Y.-J."/>
        </authorList>
    </citation>
    <scope>NUCLEOTIDE SEQUENCE</scope>
    <source>
        <strain evidence="2">KB-2021</strain>
        <tissue evidence="2">Leaf</tissue>
    </source>
</reference>
<dbReference type="AlphaFoldDB" id="A0AAE1USS0"/>